<keyword evidence="1" id="KW-0408">Iron</keyword>
<dbReference type="InterPro" id="IPR044861">
    <property type="entry name" value="IPNS-like_FE2OG_OXY"/>
</dbReference>
<protein>
    <submittedName>
        <fullName evidence="3">Putative isopenicillin-n-synthase</fullName>
    </submittedName>
</protein>
<dbReference type="SUPFAM" id="SSF51197">
    <property type="entry name" value="Clavaminate synthase-like"/>
    <property type="match status" value="1"/>
</dbReference>
<keyword evidence="1" id="KW-0560">Oxidoreductase</keyword>
<dbReference type="InterPro" id="IPR027443">
    <property type="entry name" value="IPNS-like_sf"/>
</dbReference>
<dbReference type="PROSITE" id="PS51471">
    <property type="entry name" value="FE2OG_OXY"/>
    <property type="match status" value="1"/>
</dbReference>
<dbReference type="AlphaFoldDB" id="A0A0A0RZN2"/>
<keyword evidence="1" id="KW-0479">Metal-binding</keyword>
<dbReference type="InterPro" id="IPR050231">
    <property type="entry name" value="Iron_ascorbate_oxido_reductase"/>
</dbReference>
<evidence type="ECO:0000256" key="1">
    <source>
        <dbReference type="RuleBase" id="RU003682"/>
    </source>
</evidence>
<dbReference type="GO" id="GO:0046872">
    <property type="term" value="F:metal ion binding"/>
    <property type="evidence" value="ECO:0007669"/>
    <property type="project" value="UniProtKB-KW"/>
</dbReference>
<reference evidence="3" key="1">
    <citation type="journal article" date="2015" name="PLoS ONE">
        <title>Occurrence of Isopenicillin-N-Synthase Homologs in Bioluminescent Ctenophores and Implications for Coelenterazine Biosynthesis.</title>
        <authorList>
            <person name="Francis W.R."/>
            <person name="Shaner N.C."/>
            <person name="Christianson L.M."/>
            <person name="Powers M.L."/>
            <person name="Haddock S.H."/>
        </authorList>
    </citation>
    <scope>NUCLEOTIDE SEQUENCE</scope>
</reference>
<dbReference type="Pfam" id="PF03171">
    <property type="entry name" value="2OG-FeII_Oxy"/>
    <property type="match status" value="1"/>
</dbReference>
<dbReference type="EMBL" id="KM233833">
    <property type="protein sequence ID" value="AIW06483.1"/>
    <property type="molecule type" value="mRNA"/>
</dbReference>
<proteinExistence type="evidence at transcript level"/>
<dbReference type="Pfam" id="PF14226">
    <property type="entry name" value="DIOX_N"/>
    <property type="match status" value="1"/>
</dbReference>
<dbReference type="Gene3D" id="2.60.120.330">
    <property type="entry name" value="B-lactam Antibiotic, Isopenicillin N Synthase, Chain"/>
    <property type="match status" value="1"/>
</dbReference>
<dbReference type="InterPro" id="IPR026992">
    <property type="entry name" value="DIOX_N"/>
</dbReference>
<feature type="domain" description="Fe2OG dioxygenase" evidence="2">
    <location>
        <begin position="209"/>
        <end position="314"/>
    </location>
</feature>
<name>A0A0A0RZN2_9METZ</name>
<evidence type="ECO:0000313" key="3">
    <source>
        <dbReference type="EMBL" id="AIW06483.1"/>
    </source>
</evidence>
<comment type="similarity">
    <text evidence="1">Belongs to the iron/ascorbate-dependent oxidoreductase family.</text>
</comment>
<evidence type="ECO:0000259" key="2">
    <source>
        <dbReference type="PROSITE" id="PS51471"/>
    </source>
</evidence>
<dbReference type="PRINTS" id="PR00682">
    <property type="entry name" value="IPNSYNTHASE"/>
</dbReference>
<sequence>MVKRKGQETSWIRSSLDIMVKSISNPLTDVPKLDYNKIMSGNARDDILQAMKDYAFFYIVNIPNYDPQAEIEVIKRFFSEPQEIKERYASAKHNPRNTNVFRGYGYITNQAGQPIEETYNIGQFEERDVEIDDVSCRAEYITREPNMWPADNDFPGSEEFRSTLWNGFQVRMRLVRKIVEEIAAGLEFSEFVEKFKEAEFTGFYLKKYTEREASDNGNHYRASKGYNMKTEDGRDLALAEHTDRAITLLATYSNGGLQAFYQGTWYDVPSVMGSLMMMSGDLVEELSDKKVPSLIHRVIDIKADRYSTPFFFSPSYHANIATSLSGQETEIGKNHSTFGPWQVSWLQEDEPTLLHANSFN</sequence>
<dbReference type="PANTHER" id="PTHR47990">
    <property type="entry name" value="2-OXOGLUTARATE (2OG) AND FE(II)-DEPENDENT OXYGENASE SUPERFAMILY PROTEIN-RELATED"/>
    <property type="match status" value="1"/>
</dbReference>
<accession>A0A0A0RZN2</accession>
<dbReference type="GO" id="GO:0016491">
    <property type="term" value="F:oxidoreductase activity"/>
    <property type="evidence" value="ECO:0007669"/>
    <property type="project" value="UniProtKB-KW"/>
</dbReference>
<organism evidence="3">
    <name type="scientific">Lobata sp. V WRF-2014</name>
    <dbReference type="NCBI Taxonomy" id="1567047"/>
    <lineage>
        <taxon>Eukaryota</taxon>
        <taxon>Metazoa</taxon>
        <taxon>Ctenophora</taxon>
        <taxon>Tentaculata</taxon>
        <taxon>Lobata</taxon>
    </lineage>
</organism>
<dbReference type="InterPro" id="IPR005123">
    <property type="entry name" value="Oxoglu/Fe-dep_dioxygenase_dom"/>
</dbReference>